<comment type="caution">
    <text evidence="2">The sequence shown here is derived from an EMBL/GenBank/DDBJ whole genome shotgun (WGS) entry which is preliminary data.</text>
</comment>
<name>A0A1Y2HND8_9FUNG</name>
<organism evidence="2 3">
    <name type="scientific">Catenaria anguillulae PL171</name>
    <dbReference type="NCBI Taxonomy" id="765915"/>
    <lineage>
        <taxon>Eukaryota</taxon>
        <taxon>Fungi</taxon>
        <taxon>Fungi incertae sedis</taxon>
        <taxon>Blastocladiomycota</taxon>
        <taxon>Blastocladiomycetes</taxon>
        <taxon>Blastocladiales</taxon>
        <taxon>Catenariaceae</taxon>
        <taxon>Catenaria</taxon>
    </lineage>
</organism>
<sequence>MDEAPECEGRRPPDEYESEGAGGSGGGPRDGSRAGRRGRSARSMAMGGAFEYMVLDCIASCELDEVEREEMS</sequence>
<dbReference type="EMBL" id="MCFL01000018">
    <property type="protein sequence ID" value="ORZ36098.1"/>
    <property type="molecule type" value="Genomic_DNA"/>
</dbReference>
<keyword evidence="3" id="KW-1185">Reference proteome</keyword>
<dbReference type="Proteomes" id="UP000193411">
    <property type="component" value="Unassembled WGS sequence"/>
</dbReference>
<reference evidence="2 3" key="1">
    <citation type="submission" date="2016-07" db="EMBL/GenBank/DDBJ databases">
        <title>Pervasive Adenine N6-methylation of Active Genes in Fungi.</title>
        <authorList>
            <consortium name="DOE Joint Genome Institute"/>
            <person name="Mondo S.J."/>
            <person name="Dannebaum R.O."/>
            <person name="Kuo R.C."/>
            <person name="Labutti K."/>
            <person name="Haridas S."/>
            <person name="Kuo A."/>
            <person name="Salamov A."/>
            <person name="Ahrendt S.R."/>
            <person name="Lipzen A."/>
            <person name="Sullivan W."/>
            <person name="Andreopoulos W.B."/>
            <person name="Clum A."/>
            <person name="Lindquist E."/>
            <person name="Daum C."/>
            <person name="Ramamoorthy G.K."/>
            <person name="Gryganskyi A."/>
            <person name="Culley D."/>
            <person name="Magnuson J.K."/>
            <person name="James T.Y."/>
            <person name="O'Malley M.A."/>
            <person name="Stajich J.E."/>
            <person name="Spatafora J.W."/>
            <person name="Visel A."/>
            <person name="Grigoriev I.V."/>
        </authorList>
    </citation>
    <scope>NUCLEOTIDE SEQUENCE [LARGE SCALE GENOMIC DNA]</scope>
    <source>
        <strain evidence="2 3">PL171</strain>
    </source>
</reference>
<dbReference type="AlphaFoldDB" id="A0A1Y2HND8"/>
<gene>
    <name evidence="2" type="ORF">BCR44DRAFT_1432783</name>
</gene>
<feature type="region of interest" description="Disordered" evidence="1">
    <location>
        <begin position="1"/>
        <end position="42"/>
    </location>
</feature>
<accession>A0A1Y2HND8</accession>
<feature type="compositionally biased region" description="Gly residues" evidence="1">
    <location>
        <begin position="20"/>
        <end position="29"/>
    </location>
</feature>
<proteinExistence type="predicted"/>
<evidence type="ECO:0000313" key="3">
    <source>
        <dbReference type="Proteomes" id="UP000193411"/>
    </source>
</evidence>
<evidence type="ECO:0000313" key="2">
    <source>
        <dbReference type="EMBL" id="ORZ36098.1"/>
    </source>
</evidence>
<evidence type="ECO:0000256" key="1">
    <source>
        <dbReference type="SAM" id="MobiDB-lite"/>
    </source>
</evidence>
<protein>
    <submittedName>
        <fullName evidence="2">Uncharacterized protein</fullName>
    </submittedName>
</protein>